<dbReference type="InParanoid" id="A0A0V0QNK3"/>
<evidence type="ECO:0000256" key="10">
    <source>
        <dbReference type="ARBA" id="ARBA00023242"/>
    </source>
</evidence>
<comment type="caution">
    <text evidence="11">The sequence shown here is derived from an EMBL/GenBank/DDBJ whole genome shotgun (WGS) entry which is preliminary data.</text>
</comment>
<evidence type="ECO:0000313" key="12">
    <source>
        <dbReference type="Proteomes" id="UP000054937"/>
    </source>
</evidence>
<keyword evidence="7" id="KW-0509">mRNA transport</keyword>
<proteinExistence type="predicted"/>
<dbReference type="GO" id="GO:0045505">
    <property type="term" value="F:dynein intermediate chain binding"/>
    <property type="evidence" value="ECO:0007669"/>
    <property type="project" value="TreeGrafter"/>
</dbReference>
<dbReference type="EMBL" id="LDAU01000129">
    <property type="protein sequence ID" value="KRX03665.1"/>
    <property type="molecule type" value="Genomic_DNA"/>
</dbReference>
<dbReference type="PANTHER" id="PTHR11886">
    <property type="entry name" value="DYNEIN LIGHT CHAIN"/>
    <property type="match status" value="1"/>
</dbReference>
<evidence type="ECO:0000256" key="9">
    <source>
        <dbReference type="ARBA" id="ARBA00023212"/>
    </source>
</evidence>
<name>A0A0V0QNK3_PSEPJ</name>
<dbReference type="InterPro" id="IPR001372">
    <property type="entry name" value="Dynein_light_chain_typ-1/2"/>
</dbReference>
<dbReference type="GO" id="GO:0005874">
    <property type="term" value="C:microtubule"/>
    <property type="evidence" value="ECO:0007669"/>
    <property type="project" value="UniProtKB-KW"/>
</dbReference>
<dbReference type="GO" id="GO:0051028">
    <property type="term" value="P:mRNA transport"/>
    <property type="evidence" value="ECO:0007669"/>
    <property type="project" value="UniProtKB-KW"/>
</dbReference>
<dbReference type="OrthoDB" id="10033309at2759"/>
<keyword evidence="12" id="KW-1185">Reference proteome</keyword>
<evidence type="ECO:0000256" key="3">
    <source>
        <dbReference type="ARBA" id="ARBA00015062"/>
    </source>
</evidence>
<dbReference type="Proteomes" id="UP000054937">
    <property type="component" value="Unassembled WGS sequence"/>
</dbReference>
<dbReference type="Pfam" id="PF01221">
    <property type="entry name" value="Dynein_light"/>
    <property type="match status" value="1"/>
</dbReference>
<dbReference type="GO" id="GO:0005868">
    <property type="term" value="C:cytoplasmic dynein complex"/>
    <property type="evidence" value="ECO:0007669"/>
    <property type="project" value="TreeGrafter"/>
</dbReference>
<dbReference type="FunFam" id="3.30.740.10:FF:000005">
    <property type="entry name" value="Dynein light chain"/>
    <property type="match status" value="1"/>
</dbReference>
<reference evidence="11 12" key="1">
    <citation type="journal article" date="2015" name="Sci. Rep.">
        <title>Genome of the facultative scuticociliatosis pathogen Pseudocohnilembus persalinus provides insight into its virulence through horizontal gene transfer.</title>
        <authorList>
            <person name="Xiong J."/>
            <person name="Wang G."/>
            <person name="Cheng J."/>
            <person name="Tian M."/>
            <person name="Pan X."/>
            <person name="Warren A."/>
            <person name="Jiang C."/>
            <person name="Yuan D."/>
            <person name="Miao W."/>
        </authorList>
    </citation>
    <scope>NUCLEOTIDE SEQUENCE [LARGE SCALE GENOMIC DNA]</scope>
    <source>
        <strain evidence="11">36N120E</strain>
    </source>
</reference>
<keyword evidence="4" id="KW-0813">Transport</keyword>
<dbReference type="GO" id="GO:0015031">
    <property type="term" value="P:protein transport"/>
    <property type="evidence" value="ECO:0007669"/>
    <property type="project" value="UniProtKB-KW"/>
</dbReference>
<keyword evidence="8" id="KW-0653">Protein transport</keyword>
<evidence type="ECO:0000256" key="1">
    <source>
        <dbReference type="ARBA" id="ARBA00004123"/>
    </source>
</evidence>
<dbReference type="GO" id="GO:0005634">
    <property type="term" value="C:nucleus"/>
    <property type="evidence" value="ECO:0007669"/>
    <property type="project" value="UniProtKB-SubCell"/>
</dbReference>
<keyword evidence="6" id="KW-0493">Microtubule</keyword>
<accession>A0A0V0QNK3</accession>
<evidence type="ECO:0000256" key="7">
    <source>
        <dbReference type="ARBA" id="ARBA00022816"/>
    </source>
</evidence>
<keyword evidence="10" id="KW-0539">Nucleus</keyword>
<evidence type="ECO:0000256" key="2">
    <source>
        <dbReference type="ARBA" id="ARBA00004245"/>
    </source>
</evidence>
<evidence type="ECO:0000313" key="11">
    <source>
        <dbReference type="EMBL" id="KRX03665.1"/>
    </source>
</evidence>
<comment type="subcellular location">
    <subcellularLocation>
        <location evidence="2">Cytoplasm</location>
        <location evidence="2">Cytoskeleton</location>
    </subcellularLocation>
    <subcellularLocation>
        <location evidence="1">Nucleus</location>
    </subcellularLocation>
</comment>
<evidence type="ECO:0000256" key="4">
    <source>
        <dbReference type="ARBA" id="ARBA00022448"/>
    </source>
</evidence>
<evidence type="ECO:0000256" key="8">
    <source>
        <dbReference type="ARBA" id="ARBA00022927"/>
    </source>
</evidence>
<evidence type="ECO:0000256" key="6">
    <source>
        <dbReference type="ARBA" id="ARBA00022701"/>
    </source>
</evidence>
<dbReference type="SMART" id="SM01375">
    <property type="entry name" value="Dynein_light"/>
    <property type="match status" value="1"/>
</dbReference>
<keyword evidence="9" id="KW-0206">Cytoskeleton</keyword>
<dbReference type="GO" id="GO:0007017">
    <property type="term" value="P:microtubule-based process"/>
    <property type="evidence" value="ECO:0007669"/>
    <property type="project" value="InterPro"/>
</dbReference>
<gene>
    <name evidence="11" type="ORF">PPERSA_04217</name>
</gene>
<organism evidence="11 12">
    <name type="scientific">Pseudocohnilembus persalinus</name>
    <name type="common">Ciliate</name>
    <dbReference type="NCBI Taxonomy" id="266149"/>
    <lineage>
        <taxon>Eukaryota</taxon>
        <taxon>Sar</taxon>
        <taxon>Alveolata</taxon>
        <taxon>Ciliophora</taxon>
        <taxon>Intramacronucleata</taxon>
        <taxon>Oligohymenophorea</taxon>
        <taxon>Scuticociliatia</taxon>
        <taxon>Philasterida</taxon>
        <taxon>Pseudocohnilembidae</taxon>
        <taxon>Pseudocohnilembus</taxon>
    </lineage>
</organism>
<dbReference type="InterPro" id="IPR037177">
    <property type="entry name" value="DLC_sf"/>
</dbReference>
<dbReference type="Gene3D" id="3.30.740.10">
    <property type="entry name" value="Protein Inhibitor Of Neuronal Nitric Oxide Synthase"/>
    <property type="match status" value="1"/>
</dbReference>
<keyword evidence="5" id="KW-0963">Cytoplasm</keyword>
<dbReference type="PANTHER" id="PTHR11886:SF35">
    <property type="entry name" value="DYNEIN LIGHT CHAIN"/>
    <property type="match status" value="1"/>
</dbReference>
<sequence>MSQTQKKEIKELVQSKYKIIIKETDMSDDLIKDAAKIVSECVDRYFNEQDIAEHIKKEFDRRHLDPWHVIVGKNFSTYVTYEEGTFVQLQKGITDHFIKLQPKFGCFEINLPLNSNFLHTSYFRMTFEDEENSVHIKKFCELSWECLMILKENFPSKIDLYQENLENIFNIRNSISPQELLRRQNNCLFNKIYSQETLKFDEIEDIYATFDFAQQEQNYNVTKTCLQLLNSQQVSQNLLLQIDQNQVQIMEKFLDKNFEKNQILESQLYDSFLESQAQAENFLEQIYYANQNLKHDSQQNYQKNSRNANISFQNTTIQQQNNLNINHNTDKQLVHNASMHTEKENYSLQKNQNGQNKIHQNQANYDSINDREQQEILLNDFDFEQKLYQLIEEGILNISQNLLQMDKQYKNDQQQFLLYSIEILNQRIQVNKDNELLIIGQTLSSVLEILDNYLGLKDDCGENDLMAYGVDIKIFYSSIKTLVVKQQKFLQLSQKQQFNQEVNITVQN</sequence>
<protein>
    <recommendedName>
        <fullName evidence="3">Dynein light chain 1, cytoplasmic</fullName>
    </recommendedName>
</protein>
<evidence type="ECO:0000256" key="5">
    <source>
        <dbReference type="ARBA" id="ARBA00022490"/>
    </source>
</evidence>
<dbReference type="AlphaFoldDB" id="A0A0V0QNK3"/>
<dbReference type="SUPFAM" id="SSF54648">
    <property type="entry name" value="DLC"/>
    <property type="match status" value="1"/>
</dbReference>